<comment type="caution">
    <text evidence="1">The sequence shown here is derived from an EMBL/GenBank/DDBJ whole genome shotgun (WGS) entry which is preliminary data.</text>
</comment>
<gene>
    <name evidence="1" type="ORF">MF646_06965</name>
</gene>
<name>A0A9X2CR58_9BACI</name>
<reference evidence="1" key="1">
    <citation type="submission" date="2022-02" db="EMBL/GenBank/DDBJ databases">
        <title>Halalkalibacter sp. nov. isolated from Lonar Lake, India.</title>
        <authorList>
            <person name="Joshi A."/>
            <person name="Thite S."/>
            <person name="Lodha T."/>
        </authorList>
    </citation>
    <scope>NUCLEOTIDE SEQUENCE</scope>
    <source>
        <strain evidence="1">MEB205</strain>
    </source>
</reference>
<dbReference type="AlphaFoldDB" id="A0A9X2CR58"/>
<keyword evidence="2" id="KW-1185">Reference proteome</keyword>
<sequence>MTIKPTDQLAKKRWEAIPGDVRKKLEDNVFCSSCGVTTIVNYEVDSTDFMIILKGSCKTCNGQVARVID</sequence>
<dbReference type="Proteomes" id="UP001139150">
    <property type="component" value="Unassembled WGS sequence"/>
</dbReference>
<organism evidence="1 2">
    <name type="scientific">Halalkalibacter alkaliphilus</name>
    <dbReference type="NCBI Taxonomy" id="2917993"/>
    <lineage>
        <taxon>Bacteria</taxon>
        <taxon>Bacillati</taxon>
        <taxon>Bacillota</taxon>
        <taxon>Bacilli</taxon>
        <taxon>Bacillales</taxon>
        <taxon>Bacillaceae</taxon>
        <taxon>Halalkalibacter</taxon>
    </lineage>
</organism>
<dbReference type="EMBL" id="JAKRYL010000005">
    <property type="protein sequence ID" value="MCL7746861.1"/>
    <property type="molecule type" value="Genomic_DNA"/>
</dbReference>
<evidence type="ECO:0000313" key="2">
    <source>
        <dbReference type="Proteomes" id="UP001139150"/>
    </source>
</evidence>
<proteinExistence type="predicted"/>
<accession>A0A9X2CR58</accession>
<protein>
    <submittedName>
        <fullName evidence="1">Uncharacterized protein</fullName>
    </submittedName>
</protein>
<dbReference type="RefSeq" id="WP_250095769.1">
    <property type="nucleotide sequence ID" value="NZ_JAKRYL010000005.1"/>
</dbReference>
<evidence type="ECO:0000313" key="1">
    <source>
        <dbReference type="EMBL" id="MCL7746861.1"/>
    </source>
</evidence>